<evidence type="ECO:0000313" key="1">
    <source>
        <dbReference type="EMBL" id="GFO44601.1"/>
    </source>
</evidence>
<proteinExistence type="predicted"/>
<keyword evidence="2" id="KW-1185">Reference proteome</keyword>
<dbReference type="Proteomes" id="UP000735302">
    <property type="component" value="Unassembled WGS sequence"/>
</dbReference>
<reference evidence="1 2" key="1">
    <citation type="journal article" date="2021" name="Elife">
        <title>Chloroplast acquisition without the gene transfer in kleptoplastic sea slugs, Plakobranchus ocellatus.</title>
        <authorList>
            <person name="Maeda T."/>
            <person name="Takahashi S."/>
            <person name="Yoshida T."/>
            <person name="Shimamura S."/>
            <person name="Takaki Y."/>
            <person name="Nagai Y."/>
            <person name="Toyoda A."/>
            <person name="Suzuki Y."/>
            <person name="Arimoto A."/>
            <person name="Ishii H."/>
            <person name="Satoh N."/>
            <person name="Nishiyama T."/>
            <person name="Hasebe M."/>
            <person name="Maruyama T."/>
            <person name="Minagawa J."/>
            <person name="Obokata J."/>
            <person name="Shigenobu S."/>
        </authorList>
    </citation>
    <scope>NUCLEOTIDE SEQUENCE [LARGE SCALE GENOMIC DNA]</scope>
</reference>
<organism evidence="1 2">
    <name type="scientific">Plakobranchus ocellatus</name>
    <dbReference type="NCBI Taxonomy" id="259542"/>
    <lineage>
        <taxon>Eukaryota</taxon>
        <taxon>Metazoa</taxon>
        <taxon>Spiralia</taxon>
        <taxon>Lophotrochozoa</taxon>
        <taxon>Mollusca</taxon>
        <taxon>Gastropoda</taxon>
        <taxon>Heterobranchia</taxon>
        <taxon>Euthyneura</taxon>
        <taxon>Panpulmonata</taxon>
        <taxon>Sacoglossa</taxon>
        <taxon>Placobranchoidea</taxon>
        <taxon>Plakobranchidae</taxon>
        <taxon>Plakobranchus</taxon>
    </lineage>
</organism>
<dbReference type="AlphaFoldDB" id="A0AAV4DK84"/>
<name>A0AAV4DK84_9GAST</name>
<sequence>MLERGLPSLGVQAFNRCRSEGPEGNTKALMMYRVQGPQNVFFRRTIYDTAIVQLGPDWGAVKLKKCSSIRTPVRMAHDA</sequence>
<dbReference type="EMBL" id="BLXT01007977">
    <property type="protein sequence ID" value="GFO44601.1"/>
    <property type="molecule type" value="Genomic_DNA"/>
</dbReference>
<accession>A0AAV4DK84</accession>
<comment type="caution">
    <text evidence="1">The sequence shown here is derived from an EMBL/GenBank/DDBJ whole genome shotgun (WGS) entry which is preliminary data.</text>
</comment>
<evidence type="ECO:0000313" key="2">
    <source>
        <dbReference type="Proteomes" id="UP000735302"/>
    </source>
</evidence>
<gene>
    <name evidence="1" type="ORF">PoB_007110600</name>
</gene>
<protein>
    <submittedName>
        <fullName evidence="1">Uncharacterized protein</fullName>
    </submittedName>
</protein>